<dbReference type="RefSeq" id="WP_107544674.1">
    <property type="nucleotide sequence ID" value="NZ_PZFQ01000001.1"/>
</dbReference>
<proteinExistence type="predicted"/>
<accession>A0A9Q6HRH2</accession>
<protein>
    <recommendedName>
        <fullName evidence="3">Pyridoxamine 5'-phosphate oxidase family protein</fullName>
    </recommendedName>
</protein>
<gene>
    <name evidence="1" type="ORF">BU058_00055</name>
</gene>
<sequence>MNLPKEIIELLNGQDLEDKKHLVMMLQSITTEGYPHTAMVSVGEIVAIDSDNIRIALWPDTQTAQRLVETGKGSLVIVYAKKIYYIELDLSVLPSLNNEIYCRLRFEASVKTVKEDKAKYAEIISGVSIQLYDAENVVERWKVTVKELLDA</sequence>
<dbReference type="AlphaFoldDB" id="A0A9Q6HRH2"/>
<dbReference type="InterPro" id="IPR012349">
    <property type="entry name" value="Split_barrel_FMN-bd"/>
</dbReference>
<dbReference type="Proteomes" id="UP000241960">
    <property type="component" value="Unassembled WGS sequence"/>
</dbReference>
<evidence type="ECO:0000313" key="2">
    <source>
        <dbReference type="Proteomes" id="UP000241960"/>
    </source>
</evidence>
<evidence type="ECO:0008006" key="3">
    <source>
        <dbReference type="Google" id="ProtNLM"/>
    </source>
</evidence>
<name>A0A9Q6HRH2_9STAP</name>
<dbReference type="Gene3D" id="2.30.110.10">
    <property type="entry name" value="Electron Transport, Fmn-binding Protein, Chain A"/>
    <property type="match status" value="1"/>
</dbReference>
<evidence type="ECO:0000313" key="1">
    <source>
        <dbReference type="EMBL" id="PTI77634.1"/>
    </source>
</evidence>
<comment type="caution">
    <text evidence="1">The sequence shown here is derived from an EMBL/GenBank/DDBJ whole genome shotgun (WGS) entry which is preliminary data.</text>
</comment>
<organism evidence="1 2">
    <name type="scientific">Staphylococcus succinus</name>
    <dbReference type="NCBI Taxonomy" id="61015"/>
    <lineage>
        <taxon>Bacteria</taxon>
        <taxon>Bacillati</taxon>
        <taxon>Bacillota</taxon>
        <taxon>Bacilli</taxon>
        <taxon>Bacillales</taxon>
        <taxon>Staphylococcaceae</taxon>
        <taxon>Staphylococcus</taxon>
    </lineage>
</organism>
<dbReference type="SUPFAM" id="SSF50475">
    <property type="entry name" value="FMN-binding split barrel"/>
    <property type="match status" value="1"/>
</dbReference>
<reference evidence="1 2" key="1">
    <citation type="journal article" date="2016" name="Front. Microbiol.">
        <title>Comprehensive Phylogenetic Analysis of Bovine Non-aureus Staphylococci Species Based on Whole-Genome Sequencing.</title>
        <authorList>
            <person name="Naushad S."/>
            <person name="Barkema H.W."/>
            <person name="Luby C."/>
            <person name="Condas L.A."/>
            <person name="Nobrega D.B."/>
            <person name="Carson D.A."/>
            <person name="De Buck J."/>
        </authorList>
    </citation>
    <scope>NUCLEOTIDE SEQUENCE [LARGE SCALE GENOMIC DNA]</scope>
    <source>
        <strain evidence="1 2">SNUC 1231</strain>
    </source>
</reference>
<dbReference type="EMBL" id="PZFQ01000001">
    <property type="protein sequence ID" value="PTI77634.1"/>
    <property type="molecule type" value="Genomic_DNA"/>
</dbReference>